<dbReference type="AlphaFoldDB" id="A0A840VKY2"/>
<dbReference type="SUPFAM" id="SSF103647">
    <property type="entry name" value="TSP type-3 repeat"/>
    <property type="match status" value="1"/>
</dbReference>
<evidence type="ECO:0000313" key="1">
    <source>
        <dbReference type="EMBL" id="MBB5353311.1"/>
    </source>
</evidence>
<dbReference type="EMBL" id="JACHFD010000024">
    <property type="protein sequence ID" value="MBB5353311.1"/>
    <property type="molecule type" value="Genomic_DNA"/>
</dbReference>
<gene>
    <name evidence="1" type="ORF">HNR46_003567</name>
</gene>
<sequence length="267" mass="29206">MRGKHGAFCTVIGMLLTAQGQDPEWWTNWEMPVLTGDSTNHHGPANLGQAKLMVAAALEALRIERPDLATQVEAELIGANKPIPTLDPPTTQAAIEANYSPLNLGQLKSISTPFYDVLHNETTTSSWLDSELIHAQTKDPNDSSNHYPWTSSTADDANYGIANLGQLKAVFSLRLEKTPSGMSQSWVDAQLARLAAWGIPLTKLRREEDYDGDGLTNYFEFLMGTDPFDVDSDGDGLVDSEDLDPSNPEVNAVTIVGTLRILTPDRR</sequence>
<dbReference type="RefSeq" id="WP_184021077.1">
    <property type="nucleotide sequence ID" value="NZ_JACHFD010000024.1"/>
</dbReference>
<protein>
    <submittedName>
        <fullName evidence="1">Uncharacterized protein</fullName>
    </submittedName>
</protein>
<accession>A0A840VKY2</accession>
<dbReference type="GO" id="GO:0005509">
    <property type="term" value="F:calcium ion binding"/>
    <property type="evidence" value="ECO:0007669"/>
    <property type="project" value="InterPro"/>
</dbReference>
<comment type="caution">
    <text evidence="1">The sequence shown here is derived from an EMBL/GenBank/DDBJ whole genome shotgun (WGS) entry which is preliminary data.</text>
</comment>
<evidence type="ECO:0000313" key="2">
    <source>
        <dbReference type="Proteomes" id="UP000557717"/>
    </source>
</evidence>
<name>A0A840VKY2_9BACT</name>
<proteinExistence type="predicted"/>
<keyword evidence="2" id="KW-1185">Reference proteome</keyword>
<organism evidence="1 2">
    <name type="scientific">Haloferula luteola</name>
    <dbReference type="NCBI Taxonomy" id="595692"/>
    <lineage>
        <taxon>Bacteria</taxon>
        <taxon>Pseudomonadati</taxon>
        <taxon>Verrucomicrobiota</taxon>
        <taxon>Verrucomicrobiia</taxon>
        <taxon>Verrucomicrobiales</taxon>
        <taxon>Verrucomicrobiaceae</taxon>
        <taxon>Haloferula</taxon>
    </lineage>
</organism>
<reference evidence="1 2" key="1">
    <citation type="submission" date="2020-08" db="EMBL/GenBank/DDBJ databases">
        <title>Genomic Encyclopedia of Type Strains, Phase IV (KMG-IV): sequencing the most valuable type-strain genomes for metagenomic binning, comparative biology and taxonomic classification.</title>
        <authorList>
            <person name="Goeker M."/>
        </authorList>
    </citation>
    <scope>NUCLEOTIDE SEQUENCE [LARGE SCALE GENOMIC DNA]</scope>
    <source>
        <strain evidence="1 2">YC6886</strain>
    </source>
</reference>
<dbReference type="Proteomes" id="UP000557717">
    <property type="component" value="Unassembled WGS sequence"/>
</dbReference>
<dbReference type="InterPro" id="IPR028974">
    <property type="entry name" value="TSP_type-3_rpt"/>
</dbReference>